<dbReference type="SUPFAM" id="SSF69786">
    <property type="entry name" value="YggU-like"/>
    <property type="match status" value="1"/>
</dbReference>
<dbReference type="Gene3D" id="3.30.1200.10">
    <property type="entry name" value="YggU-like"/>
    <property type="match status" value="1"/>
</dbReference>
<dbReference type="SMART" id="SM01152">
    <property type="entry name" value="DUF167"/>
    <property type="match status" value="1"/>
</dbReference>
<dbReference type="AlphaFoldDB" id="A0A2H5Y809"/>
<gene>
    <name evidence="3" type="ORF">HRbin22_01829</name>
</gene>
<dbReference type="InterPro" id="IPR036591">
    <property type="entry name" value="YggU-like_sf"/>
</dbReference>
<evidence type="ECO:0000313" key="4">
    <source>
        <dbReference type="Proteomes" id="UP000236642"/>
    </source>
</evidence>
<dbReference type="EMBL" id="BEHY01000051">
    <property type="protein sequence ID" value="GBD09572.1"/>
    <property type="molecule type" value="Genomic_DNA"/>
</dbReference>
<accession>A0A2H5Y809</accession>
<evidence type="ECO:0000313" key="3">
    <source>
        <dbReference type="EMBL" id="GBD09572.1"/>
    </source>
</evidence>
<proteinExistence type="inferred from homology"/>
<comment type="similarity">
    <text evidence="1 2">Belongs to the UPF0235 family.</text>
</comment>
<name>A0A2H5Y809_9CHLR</name>
<dbReference type="PANTHER" id="PTHR13420:SF7">
    <property type="entry name" value="UPF0235 PROTEIN C15ORF40"/>
    <property type="match status" value="1"/>
</dbReference>
<organism evidence="3 4">
    <name type="scientific">Candidatus Thermoflexus japonica</name>
    <dbReference type="NCBI Taxonomy" id="2035417"/>
    <lineage>
        <taxon>Bacteria</taxon>
        <taxon>Bacillati</taxon>
        <taxon>Chloroflexota</taxon>
        <taxon>Thermoflexia</taxon>
        <taxon>Thermoflexales</taxon>
        <taxon>Thermoflexaceae</taxon>
        <taxon>Thermoflexus</taxon>
    </lineage>
</organism>
<evidence type="ECO:0000256" key="2">
    <source>
        <dbReference type="HAMAP-Rule" id="MF_00634"/>
    </source>
</evidence>
<reference evidence="4" key="1">
    <citation type="submission" date="2017-09" db="EMBL/GenBank/DDBJ databases">
        <title>Metaegenomics of thermophilic ammonia-oxidizing enrichment culture.</title>
        <authorList>
            <person name="Kato S."/>
            <person name="Suzuki K."/>
        </authorList>
    </citation>
    <scope>NUCLEOTIDE SEQUENCE [LARGE SCALE GENOMIC DNA]</scope>
</reference>
<sequence length="98" mass="10500">MNGLRVQETQAGCVFSVHVVPGSRRDAVVGLHGDALRIRLKAPPVEGKANQALRAFLAERLGVPVEAVEIITGHASRRKIVRVSGIPADRVRALLSAF</sequence>
<evidence type="ECO:0000256" key="1">
    <source>
        <dbReference type="ARBA" id="ARBA00010364"/>
    </source>
</evidence>
<protein>
    <recommendedName>
        <fullName evidence="2">UPF0235 protein HRbin22_01829</fullName>
    </recommendedName>
</protein>
<dbReference type="GO" id="GO:0005737">
    <property type="term" value="C:cytoplasm"/>
    <property type="evidence" value="ECO:0007669"/>
    <property type="project" value="TreeGrafter"/>
</dbReference>
<dbReference type="PANTHER" id="PTHR13420">
    <property type="entry name" value="UPF0235 PROTEIN C15ORF40"/>
    <property type="match status" value="1"/>
</dbReference>
<dbReference type="Pfam" id="PF02594">
    <property type="entry name" value="DUF167"/>
    <property type="match status" value="1"/>
</dbReference>
<dbReference type="InterPro" id="IPR003746">
    <property type="entry name" value="DUF167"/>
</dbReference>
<dbReference type="HAMAP" id="MF_00634">
    <property type="entry name" value="UPF0235"/>
    <property type="match status" value="1"/>
</dbReference>
<dbReference type="NCBIfam" id="TIGR00251">
    <property type="entry name" value="DUF167 family protein"/>
    <property type="match status" value="1"/>
</dbReference>
<comment type="caution">
    <text evidence="3">The sequence shown here is derived from an EMBL/GenBank/DDBJ whole genome shotgun (WGS) entry which is preliminary data.</text>
</comment>
<dbReference type="Proteomes" id="UP000236642">
    <property type="component" value="Unassembled WGS sequence"/>
</dbReference>